<reference evidence="1" key="1">
    <citation type="journal article" date="2015" name="Nature">
        <title>Complex archaea that bridge the gap between prokaryotes and eukaryotes.</title>
        <authorList>
            <person name="Spang A."/>
            <person name="Saw J.H."/>
            <person name="Jorgensen S.L."/>
            <person name="Zaremba-Niedzwiedzka K."/>
            <person name="Martijn J."/>
            <person name="Lind A.E."/>
            <person name="van Eijk R."/>
            <person name="Schleper C."/>
            <person name="Guy L."/>
            <person name="Ettema T.J."/>
        </authorList>
    </citation>
    <scope>NUCLEOTIDE SEQUENCE</scope>
</reference>
<dbReference type="AlphaFoldDB" id="A0A0F9N209"/>
<proteinExistence type="predicted"/>
<evidence type="ECO:0008006" key="2">
    <source>
        <dbReference type="Google" id="ProtNLM"/>
    </source>
</evidence>
<evidence type="ECO:0000313" key="1">
    <source>
        <dbReference type="EMBL" id="KKN05762.1"/>
    </source>
</evidence>
<dbReference type="Gene3D" id="1.10.3210.10">
    <property type="entry name" value="Hypothetical protein af1432"/>
    <property type="match status" value="1"/>
</dbReference>
<dbReference type="EMBL" id="LAZR01004765">
    <property type="protein sequence ID" value="KKN05762.1"/>
    <property type="molecule type" value="Genomic_DNA"/>
</dbReference>
<comment type="caution">
    <text evidence="1">The sequence shown here is derived from an EMBL/GenBank/DDBJ whole genome shotgun (WGS) entry which is preliminary data.</text>
</comment>
<gene>
    <name evidence="1" type="ORF">LCGC14_1084150</name>
</gene>
<organism evidence="1">
    <name type="scientific">marine sediment metagenome</name>
    <dbReference type="NCBI Taxonomy" id="412755"/>
    <lineage>
        <taxon>unclassified sequences</taxon>
        <taxon>metagenomes</taxon>
        <taxon>ecological metagenomes</taxon>
    </lineage>
</organism>
<name>A0A0F9N209_9ZZZZ</name>
<dbReference type="SUPFAM" id="SSF109604">
    <property type="entry name" value="HD-domain/PDEase-like"/>
    <property type="match status" value="1"/>
</dbReference>
<protein>
    <recommendedName>
        <fullName evidence="2">HD domain-containing protein</fullName>
    </recommendedName>
</protein>
<sequence length="175" mass="19746">MSLMCTFTGKMIDLESPRVKDICVRDIAHALSQICRYTGHTSRFYSVAEHCVLLSEAEGTPGTPLARLLHDASEAYLGDVIRPLKQLLPHYRMLEERIHWVIAEKYQVDFDPVKLGDTAMLMIEANALMPPEFFQGLTVADLSYLDQGSIKIEGWSPEVAEKNFLDRAFSLGVRD</sequence>
<accession>A0A0F9N209</accession>